<dbReference type="Gene3D" id="3.30.420.40">
    <property type="match status" value="2"/>
</dbReference>
<evidence type="ECO:0000256" key="1">
    <source>
        <dbReference type="ARBA" id="ARBA00006479"/>
    </source>
</evidence>
<evidence type="ECO:0000313" key="3">
    <source>
        <dbReference type="Proteomes" id="UP000555407"/>
    </source>
</evidence>
<dbReference type="GO" id="GO:0016301">
    <property type="term" value="F:kinase activity"/>
    <property type="evidence" value="ECO:0007669"/>
    <property type="project" value="UniProtKB-KW"/>
</dbReference>
<dbReference type="Proteomes" id="UP000555407">
    <property type="component" value="Unassembled WGS sequence"/>
</dbReference>
<keyword evidence="2" id="KW-0418">Kinase</keyword>
<dbReference type="AlphaFoldDB" id="A0A7X5VJJ8"/>
<protein>
    <submittedName>
        <fullName evidence="2">Putative NBD/HSP70 family sugar kinase</fullName>
    </submittedName>
</protein>
<comment type="caution">
    <text evidence="2">The sequence shown here is derived from an EMBL/GenBank/DDBJ whole genome shotgun (WGS) entry which is preliminary data.</text>
</comment>
<comment type="similarity">
    <text evidence="1">Belongs to the ROK (NagC/XylR) family.</text>
</comment>
<keyword evidence="2" id="KW-0808">Transferase</keyword>
<dbReference type="PANTHER" id="PTHR18964:SF149">
    <property type="entry name" value="BIFUNCTIONAL UDP-N-ACETYLGLUCOSAMINE 2-EPIMERASE_N-ACETYLMANNOSAMINE KINASE"/>
    <property type="match status" value="1"/>
</dbReference>
<dbReference type="EMBL" id="JAASRO010000001">
    <property type="protein sequence ID" value="NIK62026.1"/>
    <property type="molecule type" value="Genomic_DNA"/>
</dbReference>
<dbReference type="InterPro" id="IPR036388">
    <property type="entry name" value="WH-like_DNA-bd_sf"/>
</dbReference>
<dbReference type="InterPro" id="IPR000600">
    <property type="entry name" value="ROK"/>
</dbReference>
<dbReference type="InterPro" id="IPR036390">
    <property type="entry name" value="WH_DNA-bd_sf"/>
</dbReference>
<reference evidence="2 3" key="1">
    <citation type="submission" date="2020-03" db="EMBL/GenBank/DDBJ databases">
        <title>Sequencing the genomes of 1000 actinobacteria strains.</title>
        <authorList>
            <person name="Klenk H.-P."/>
        </authorList>
    </citation>
    <scope>NUCLEOTIDE SEQUENCE [LARGE SCALE GENOMIC DNA]</scope>
    <source>
        <strain evidence="2 3">DSM 45490</strain>
    </source>
</reference>
<accession>A0A7X5VJJ8</accession>
<keyword evidence="3" id="KW-1185">Reference proteome</keyword>
<evidence type="ECO:0000313" key="2">
    <source>
        <dbReference type="EMBL" id="NIK62026.1"/>
    </source>
</evidence>
<dbReference type="PANTHER" id="PTHR18964">
    <property type="entry name" value="ROK (REPRESSOR, ORF, KINASE) FAMILY"/>
    <property type="match status" value="1"/>
</dbReference>
<dbReference type="Pfam" id="PF00480">
    <property type="entry name" value="ROK"/>
    <property type="match status" value="1"/>
</dbReference>
<name>A0A7X5VJJ8_9ACTN</name>
<organism evidence="2 3">
    <name type="scientific">Kribbella shirazensis</name>
    <dbReference type="NCBI Taxonomy" id="1105143"/>
    <lineage>
        <taxon>Bacteria</taxon>
        <taxon>Bacillati</taxon>
        <taxon>Actinomycetota</taxon>
        <taxon>Actinomycetes</taxon>
        <taxon>Propionibacteriales</taxon>
        <taxon>Kribbellaceae</taxon>
        <taxon>Kribbella</taxon>
    </lineage>
</organism>
<sequence length="397" mass="41593">MSEPIGTEGLEGEDVVAGVPFSVLSKTVAIDILVHGARSRAQLTKSMGLSAATLTRLVKPLLEAGVLVETDPIRRPGRGRASLALDVVADSYRFVGVKLTTDSIYAVVTDLRSQVLETHVRPVPSLEAADVVEAVGEIVAELRSRTDRPLDAVGVTVGGAVDAGEIVADSPFMHWHDVALKALLSKRLDIPVHLDNDVVGLTQAQHWFGYGRGCADFALFTVGAGIGYGLVLNNEMIPTGVLPVSHLPIDPSGPLCHLGHRGCTTAYLTSNAVTSAVSAVFGRSVGYDEVVSLAAAGEPVARRVVDEAAGALGQAAAAITSLTGVRRIILSGEGIHLAVTARQALEDGLNRYAGPRGSRTELVIRPMDFLEWARGAATIAIQGEFPCPPATRRPASS</sequence>
<dbReference type="Gene3D" id="1.10.10.10">
    <property type="entry name" value="Winged helix-like DNA-binding domain superfamily/Winged helix DNA-binding domain"/>
    <property type="match status" value="1"/>
</dbReference>
<dbReference type="RefSeq" id="WP_167216928.1">
    <property type="nucleotide sequence ID" value="NZ_JAASRO010000001.1"/>
</dbReference>
<proteinExistence type="inferred from homology"/>
<gene>
    <name evidence="2" type="ORF">BJY22_007743</name>
</gene>
<dbReference type="SUPFAM" id="SSF46785">
    <property type="entry name" value="Winged helix' DNA-binding domain"/>
    <property type="match status" value="1"/>
</dbReference>
<dbReference type="InterPro" id="IPR043129">
    <property type="entry name" value="ATPase_NBD"/>
</dbReference>
<dbReference type="SUPFAM" id="SSF53067">
    <property type="entry name" value="Actin-like ATPase domain"/>
    <property type="match status" value="1"/>
</dbReference>